<gene>
    <name evidence="1" type="ORF">HGM15179_015093</name>
</gene>
<sequence length="197" mass="22198">MYKYMRGATHLESSFAEKDLEILVSTRLNMSKQCALVAKKPDVMLGCIRQSIASRIFSRATLKEFFSQSVLTSGIVLTQMEHLALGFVEIHEVLMGPILRFDQVPPVGILSFCYASCTAQLGVICKLAIKIKEHRSQERALRDITHHWPPPEHRAIDRKSLAVSIQQIPYPLNSPYIKSMSLQLGDNDVAWDCTNPN</sequence>
<evidence type="ECO:0000313" key="2">
    <source>
        <dbReference type="Proteomes" id="UP000796761"/>
    </source>
</evidence>
<dbReference type="Proteomes" id="UP000796761">
    <property type="component" value="Unassembled WGS sequence"/>
</dbReference>
<name>A0A8K1G529_9PASS</name>
<reference evidence="1" key="1">
    <citation type="submission" date="2019-04" db="EMBL/GenBank/DDBJ databases">
        <title>Genome assembly of Zosterops borbonicus 15179.</title>
        <authorList>
            <person name="Leroy T."/>
            <person name="Anselmetti Y."/>
            <person name="Tilak M.-K."/>
            <person name="Nabholz B."/>
        </authorList>
    </citation>
    <scope>NUCLEOTIDE SEQUENCE</scope>
    <source>
        <strain evidence="1">HGM_15179</strain>
        <tissue evidence="1">Muscle</tissue>
    </source>
</reference>
<proteinExistence type="predicted"/>
<comment type="caution">
    <text evidence="1">The sequence shown here is derived from an EMBL/GenBank/DDBJ whole genome shotgun (WGS) entry which is preliminary data.</text>
</comment>
<dbReference type="AlphaFoldDB" id="A0A8K1G529"/>
<protein>
    <submittedName>
        <fullName evidence="1">Uncharacterized protein</fullName>
    </submittedName>
</protein>
<dbReference type="EMBL" id="SWJQ01000632">
    <property type="protein sequence ID" value="TRZ12030.1"/>
    <property type="molecule type" value="Genomic_DNA"/>
</dbReference>
<accession>A0A8K1G529</accession>
<dbReference type="OrthoDB" id="9393482at2759"/>
<keyword evidence="2" id="KW-1185">Reference proteome</keyword>
<organism evidence="1 2">
    <name type="scientific">Zosterops borbonicus</name>
    <dbReference type="NCBI Taxonomy" id="364589"/>
    <lineage>
        <taxon>Eukaryota</taxon>
        <taxon>Metazoa</taxon>
        <taxon>Chordata</taxon>
        <taxon>Craniata</taxon>
        <taxon>Vertebrata</taxon>
        <taxon>Euteleostomi</taxon>
        <taxon>Archelosauria</taxon>
        <taxon>Archosauria</taxon>
        <taxon>Dinosauria</taxon>
        <taxon>Saurischia</taxon>
        <taxon>Theropoda</taxon>
        <taxon>Coelurosauria</taxon>
        <taxon>Aves</taxon>
        <taxon>Neognathae</taxon>
        <taxon>Neoaves</taxon>
        <taxon>Telluraves</taxon>
        <taxon>Australaves</taxon>
        <taxon>Passeriformes</taxon>
        <taxon>Sylvioidea</taxon>
        <taxon>Zosteropidae</taxon>
        <taxon>Zosterops</taxon>
    </lineage>
</organism>
<evidence type="ECO:0000313" key="1">
    <source>
        <dbReference type="EMBL" id="TRZ12030.1"/>
    </source>
</evidence>